<proteinExistence type="predicted"/>
<name>R7QBV9_CHOCR</name>
<accession>R7QBV9</accession>
<reference evidence="3" key="1">
    <citation type="journal article" date="2013" name="Proc. Natl. Acad. Sci. U.S.A.">
        <title>Genome structure and metabolic features in the red seaweed Chondrus crispus shed light on evolution of the Archaeplastida.</title>
        <authorList>
            <person name="Collen J."/>
            <person name="Porcel B."/>
            <person name="Carre W."/>
            <person name="Ball S.G."/>
            <person name="Chaparro C."/>
            <person name="Tonon T."/>
            <person name="Barbeyron T."/>
            <person name="Michel G."/>
            <person name="Noel B."/>
            <person name="Valentin K."/>
            <person name="Elias M."/>
            <person name="Artiguenave F."/>
            <person name="Arun A."/>
            <person name="Aury J.M."/>
            <person name="Barbosa-Neto J.F."/>
            <person name="Bothwell J.H."/>
            <person name="Bouget F.Y."/>
            <person name="Brillet L."/>
            <person name="Cabello-Hurtado F."/>
            <person name="Capella-Gutierrez S."/>
            <person name="Charrier B."/>
            <person name="Cladiere L."/>
            <person name="Cock J.M."/>
            <person name="Coelho S.M."/>
            <person name="Colleoni C."/>
            <person name="Czjzek M."/>
            <person name="Da Silva C."/>
            <person name="Delage L."/>
            <person name="Denoeud F."/>
            <person name="Deschamps P."/>
            <person name="Dittami S.M."/>
            <person name="Gabaldon T."/>
            <person name="Gachon C.M."/>
            <person name="Groisillier A."/>
            <person name="Herve C."/>
            <person name="Jabbari K."/>
            <person name="Katinka M."/>
            <person name="Kloareg B."/>
            <person name="Kowalczyk N."/>
            <person name="Labadie K."/>
            <person name="Leblanc C."/>
            <person name="Lopez P.J."/>
            <person name="McLachlan D.H."/>
            <person name="Meslet-Cladiere L."/>
            <person name="Moustafa A."/>
            <person name="Nehr Z."/>
            <person name="Nyvall Collen P."/>
            <person name="Panaud O."/>
            <person name="Partensky F."/>
            <person name="Poulain J."/>
            <person name="Rensing S.A."/>
            <person name="Rousvoal S."/>
            <person name="Samson G."/>
            <person name="Symeonidi A."/>
            <person name="Weissenbach J."/>
            <person name="Zambounis A."/>
            <person name="Wincker P."/>
            <person name="Boyen C."/>
        </authorList>
    </citation>
    <scope>NUCLEOTIDE SEQUENCE [LARGE SCALE GENOMIC DNA]</scope>
    <source>
        <strain evidence="3">cv. Stackhouse</strain>
    </source>
</reference>
<organism evidence="2 3">
    <name type="scientific">Chondrus crispus</name>
    <name type="common">Carrageen Irish moss</name>
    <name type="synonym">Polymorpha crispa</name>
    <dbReference type="NCBI Taxonomy" id="2769"/>
    <lineage>
        <taxon>Eukaryota</taxon>
        <taxon>Rhodophyta</taxon>
        <taxon>Florideophyceae</taxon>
        <taxon>Rhodymeniophycidae</taxon>
        <taxon>Gigartinales</taxon>
        <taxon>Gigartinaceae</taxon>
        <taxon>Chondrus</taxon>
    </lineage>
</organism>
<sequence length="139" mass="16251">MRAITTLRFNSRLSALQILTPIPILFLPRIPHPPSHHFSITAPPYLLHRLVPHQPPTNPPTTHPLCLKTTSFDFDIEPVPFQLITFAAYPPPLHKQHHSVPRNGQARHNRRHKSLRDLHVLLPRAQDRLYPARRRHYLR</sequence>
<dbReference type="AlphaFoldDB" id="R7QBV9"/>
<dbReference type="GeneID" id="17322813"/>
<keyword evidence="3" id="KW-1185">Reference proteome</keyword>
<gene>
    <name evidence="2" type="ORF">CHC_T00003936001</name>
</gene>
<feature type="region of interest" description="Disordered" evidence="1">
    <location>
        <begin position="94"/>
        <end position="115"/>
    </location>
</feature>
<evidence type="ECO:0000313" key="3">
    <source>
        <dbReference type="Proteomes" id="UP000012073"/>
    </source>
</evidence>
<evidence type="ECO:0000313" key="2">
    <source>
        <dbReference type="EMBL" id="CDF35283.1"/>
    </source>
</evidence>
<dbReference type="Proteomes" id="UP000012073">
    <property type="component" value="Unassembled WGS sequence"/>
</dbReference>
<protein>
    <submittedName>
        <fullName evidence="2">Uncharacterized protein</fullName>
    </submittedName>
</protein>
<evidence type="ECO:0000256" key="1">
    <source>
        <dbReference type="SAM" id="MobiDB-lite"/>
    </source>
</evidence>
<feature type="compositionally biased region" description="Basic residues" evidence="1">
    <location>
        <begin position="94"/>
        <end position="114"/>
    </location>
</feature>
<dbReference type="Gramene" id="CDF35283">
    <property type="protein sequence ID" value="CDF35283"/>
    <property type="gene ID" value="CHC_T00003936001"/>
</dbReference>
<dbReference type="KEGG" id="ccp:CHC_T00003936001"/>
<dbReference type="EMBL" id="HG001726">
    <property type="protein sequence ID" value="CDF35283.1"/>
    <property type="molecule type" value="Genomic_DNA"/>
</dbReference>
<dbReference type="RefSeq" id="XP_005715102.1">
    <property type="nucleotide sequence ID" value="XM_005715045.1"/>
</dbReference>